<dbReference type="CDD" id="cd20736">
    <property type="entry name" value="PoNe_Nuclease"/>
    <property type="match status" value="1"/>
</dbReference>
<reference evidence="3 4" key="1">
    <citation type="journal article" date="2015" name="Antonie Van Leeuwenhoek">
        <title>Lampropedia puyangensis sp. nov., isolated from symptomatic bark of Populus ? euramericana canker and emended description of Lampropedia hyalina (Ehrenberg 1832) Lee et al. 2004.</title>
        <authorList>
            <person name="Li Y."/>
            <person name="Wang T."/>
            <person name="Piao C.G."/>
            <person name="Wang L.F."/>
            <person name="Tian G.Z."/>
            <person name="Zhu T.H."/>
            <person name="Guo M.W."/>
        </authorList>
    </citation>
    <scope>NUCLEOTIDE SEQUENCE [LARGE SCALE GENOMIC DNA]</scope>
    <source>
        <strain evidence="3 4">2-bin</strain>
    </source>
</reference>
<dbReference type="Pfam" id="PF02021">
    <property type="entry name" value="UPF0102"/>
    <property type="match status" value="1"/>
</dbReference>
<proteinExistence type="inferred from homology"/>
<keyword evidence="4" id="KW-1185">Reference proteome</keyword>
<dbReference type="AlphaFoldDB" id="A0A4S8F1I0"/>
<comment type="similarity">
    <text evidence="1 2">Belongs to the UPF0102 family.</text>
</comment>
<organism evidence="3 4">
    <name type="scientific">Lampropedia puyangensis</name>
    <dbReference type="NCBI Taxonomy" id="1330072"/>
    <lineage>
        <taxon>Bacteria</taxon>
        <taxon>Pseudomonadati</taxon>
        <taxon>Pseudomonadota</taxon>
        <taxon>Betaproteobacteria</taxon>
        <taxon>Burkholderiales</taxon>
        <taxon>Comamonadaceae</taxon>
        <taxon>Lampropedia</taxon>
    </lineage>
</organism>
<dbReference type="OrthoDB" id="9794876at2"/>
<accession>A0A4S8F1I0</accession>
<dbReference type="SUPFAM" id="SSF52980">
    <property type="entry name" value="Restriction endonuclease-like"/>
    <property type="match status" value="1"/>
</dbReference>
<dbReference type="InterPro" id="IPR003509">
    <property type="entry name" value="UPF0102_YraN-like"/>
</dbReference>
<protein>
    <recommendedName>
        <fullName evidence="2">UPF0102 protein E9531_09860</fullName>
    </recommendedName>
</protein>
<dbReference type="PANTHER" id="PTHR34039:SF1">
    <property type="entry name" value="UPF0102 PROTEIN YRAN"/>
    <property type="match status" value="1"/>
</dbReference>
<dbReference type="HAMAP" id="MF_00048">
    <property type="entry name" value="UPF0102"/>
    <property type="match status" value="1"/>
</dbReference>
<dbReference type="InterPro" id="IPR011856">
    <property type="entry name" value="tRNA_endonuc-like_dom_sf"/>
</dbReference>
<gene>
    <name evidence="3" type="ORF">E9531_09860</name>
</gene>
<name>A0A4S8F1I0_9BURK</name>
<evidence type="ECO:0000256" key="1">
    <source>
        <dbReference type="ARBA" id="ARBA00006738"/>
    </source>
</evidence>
<dbReference type="InterPro" id="IPR011335">
    <property type="entry name" value="Restrct_endonuc-II-like"/>
</dbReference>
<evidence type="ECO:0000313" key="4">
    <source>
        <dbReference type="Proteomes" id="UP000308917"/>
    </source>
</evidence>
<evidence type="ECO:0000313" key="3">
    <source>
        <dbReference type="EMBL" id="THU01103.1"/>
    </source>
</evidence>
<dbReference type="PANTHER" id="PTHR34039">
    <property type="entry name" value="UPF0102 PROTEIN YRAN"/>
    <property type="match status" value="1"/>
</dbReference>
<dbReference type="NCBIfam" id="TIGR00252">
    <property type="entry name" value="YraN family protein"/>
    <property type="match status" value="1"/>
</dbReference>
<comment type="caution">
    <text evidence="3">The sequence shown here is derived from an EMBL/GenBank/DDBJ whole genome shotgun (WGS) entry which is preliminary data.</text>
</comment>
<dbReference type="Proteomes" id="UP000308917">
    <property type="component" value="Unassembled WGS sequence"/>
</dbReference>
<evidence type="ECO:0000256" key="2">
    <source>
        <dbReference type="HAMAP-Rule" id="MF_00048"/>
    </source>
</evidence>
<dbReference type="GO" id="GO:0003676">
    <property type="term" value="F:nucleic acid binding"/>
    <property type="evidence" value="ECO:0007669"/>
    <property type="project" value="InterPro"/>
</dbReference>
<dbReference type="NCBIfam" id="NF009150">
    <property type="entry name" value="PRK12497.1-3"/>
    <property type="match status" value="1"/>
</dbReference>
<dbReference type="EMBL" id="STFG01000009">
    <property type="protein sequence ID" value="THU01103.1"/>
    <property type="molecule type" value="Genomic_DNA"/>
</dbReference>
<sequence>MWSQVGKGQAPQAKESIVAPQAVGVNHGARATGATAPTRKALGDQGEDWACAYLQAQGLQLVARNYRTPGRGGGEIDLIMRERDGTLVFVEVRRRQRADFGGAAASVTASKQRRIVLAAQHYLQQLGGREPPCRFDVVVLQGSALHSAPQCEWMRGAFDAA</sequence>
<dbReference type="Gene3D" id="3.40.1350.10">
    <property type="match status" value="1"/>
</dbReference>